<evidence type="ECO:0000313" key="4">
    <source>
        <dbReference type="EMBL" id="CAB4862861.1"/>
    </source>
</evidence>
<name>A0A6J6UVY1_9ZZZZ</name>
<protein>
    <submittedName>
        <fullName evidence="2">Unannotated protein</fullName>
    </submittedName>
</protein>
<organism evidence="2">
    <name type="scientific">freshwater metagenome</name>
    <dbReference type="NCBI Taxonomy" id="449393"/>
    <lineage>
        <taxon>unclassified sequences</taxon>
        <taxon>metagenomes</taxon>
        <taxon>ecological metagenomes</taxon>
    </lineage>
</organism>
<dbReference type="EMBL" id="CAFBPS010000125">
    <property type="protein sequence ID" value="CAB5034841.1"/>
    <property type="molecule type" value="Genomic_DNA"/>
</dbReference>
<accession>A0A6J6UVY1</accession>
<evidence type="ECO:0000313" key="5">
    <source>
        <dbReference type="EMBL" id="CAB4896598.1"/>
    </source>
</evidence>
<dbReference type="EMBL" id="CAFBMF010000033">
    <property type="protein sequence ID" value="CAB4896598.1"/>
    <property type="molecule type" value="Genomic_DNA"/>
</dbReference>
<dbReference type="EMBL" id="CAEZYH010000013">
    <property type="protein sequence ID" value="CAB4713385.1"/>
    <property type="molecule type" value="Genomic_DNA"/>
</dbReference>
<dbReference type="AlphaFoldDB" id="A0A6J6UVY1"/>
<evidence type="ECO:0000313" key="1">
    <source>
        <dbReference type="EMBL" id="CAB4713385.1"/>
    </source>
</evidence>
<evidence type="ECO:0000313" key="3">
    <source>
        <dbReference type="EMBL" id="CAB4810156.1"/>
    </source>
</evidence>
<proteinExistence type="predicted"/>
<gene>
    <name evidence="1" type="ORF">UFOPK2658_00545</name>
    <name evidence="2" type="ORF">UFOPK2880_00245</name>
    <name evidence="3" type="ORF">UFOPK3004_01183</name>
    <name evidence="4" type="ORF">UFOPK3304_00555</name>
    <name evidence="5" type="ORF">UFOPK3494_00706</name>
    <name evidence="6" type="ORF">UFOPK4134_01390</name>
</gene>
<reference evidence="2" key="1">
    <citation type="submission" date="2020-05" db="EMBL/GenBank/DDBJ databases">
        <authorList>
            <person name="Chiriac C."/>
            <person name="Salcher M."/>
            <person name="Ghai R."/>
            <person name="Kavagutti S V."/>
        </authorList>
    </citation>
    <scope>NUCLEOTIDE SEQUENCE</scope>
</reference>
<dbReference type="EMBL" id="CAFAAL010000110">
    <property type="protein sequence ID" value="CAB4810156.1"/>
    <property type="molecule type" value="Genomic_DNA"/>
</dbReference>
<sequence>MWNERLTGMTNTTFHSQPLILLDIDGVINDLNALGGLDRDWGIDQVYSHGHTVHIPDYMGWLVRQLTDVAEVHWCTTWRHRANDEIAEHLGIDSLPVVDDGTRSRFVDWKAAAAYDLAEAALKEGRRVLWIEDFYGHLPIDEMPKGVEFVDTAANNEMVLEVDMLPGWLLQLFNSTPVR</sequence>
<evidence type="ECO:0000313" key="2">
    <source>
        <dbReference type="EMBL" id="CAB4763245.1"/>
    </source>
</evidence>
<dbReference type="EMBL" id="CAEZZP010000008">
    <property type="protein sequence ID" value="CAB4763245.1"/>
    <property type="molecule type" value="Genomic_DNA"/>
</dbReference>
<dbReference type="EMBL" id="CAFBLJ010000020">
    <property type="protein sequence ID" value="CAB4862861.1"/>
    <property type="molecule type" value="Genomic_DNA"/>
</dbReference>
<evidence type="ECO:0000313" key="6">
    <source>
        <dbReference type="EMBL" id="CAB5034841.1"/>
    </source>
</evidence>